<dbReference type="InterPro" id="IPR006096">
    <property type="entry name" value="Glu/Leu/Phe/Val/Trp_DH_C"/>
</dbReference>
<dbReference type="Gene3D" id="1.10.285.10">
    <property type="entry name" value="Glutamate Dehydrogenase, chain A, domain 3"/>
    <property type="match status" value="1"/>
</dbReference>
<dbReference type="AlphaFoldDB" id="A0A377D4N4"/>
<name>A0A377D4N4_ECOLX</name>
<dbReference type="GO" id="GO:0006520">
    <property type="term" value="P:amino acid metabolic process"/>
    <property type="evidence" value="ECO:0007669"/>
    <property type="project" value="InterPro"/>
</dbReference>
<proteinExistence type="predicted"/>
<evidence type="ECO:0000259" key="1">
    <source>
        <dbReference type="Pfam" id="PF00208"/>
    </source>
</evidence>
<accession>A0A377D4N4</accession>
<protein>
    <submittedName>
        <fullName evidence="2">NADP-specific glutamate dehydrogenase</fullName>
        <ecNumber evidence="2">1.4.1.4</ecNumber>
    </submittedName>
</protein>
<evidence type="ECO:0000313" key="3">
    <source>
        <dbReference type="Proteomes" id="UP000254174"/>
    </source>
</evidence>
<dbReference type="Pfam" id="PF00208">
    <property type="entry name" value="ELFV_dehydrog"/>
    <property type="match status" value="1"/>
</dbReference>
<dbReference type="EC" id="1.4.1.4" evidence="2"/>
<dbReference type="GO" id="GO:0004354">
    <property type="term" value="F:glutamate dehydrogenase (NADP+) activity"/>
    <property type="evidence" value="ECO:0007669"/>
    <property type="project" value="UniProtKB-EC"/>
</dbReference>
<dbReference type="Proteomes" id="UP000254174">
    <property type="component" value="Unassembled WGS sequence"/>
</dbReference>
<sequence>MLDIHHACVEHGGEGEQTNYVQGANIAGFVKVADAMLAAGCDLSCKCLMALRLSDLQLGTIH</sequence>
<evidence type="ECO:0000313" key="2">
    <source>
        <dbReference type="EMBL" id="STM16043.1"/>
    </source>
</evidence>
<feature type="domain" description="Glutamate/phenylalanine/leucine/valine/L-tryptophan dehydrogenase C-terminal" evidence="1">
    <location>
        <begin position="1"/>
        <end position="40"/>
    </location>
</feature>
<keyword evidence="2" id="KW-0560">Oxidoreductase</keyword>
<organism evidence="2 3">
    <name type="scientific">Escherichia coli</name>
    <dbReference type="NCBI Taxonomy" id="562"/>
    <lineage>
        <taxon>Bacteria</taxon>
        <taxon>Pseudomonadati</taxon>
        <taxon>Pseudomonadota</taxon>
        <taxon>Gammaproteobacteria</taxon>
        <taxon>Enterobacterales</taxon>
        <taxon>Enterobacteriaceae</taxon>
        <taxon>Escherichia</taxon>
    </lineage>
</organism>
<reference evidence="2 3" key="1">
    <citation type="submission" date="2018-06" db="EMBL/GenBank/DDBJ databases">
        <authorList>
            <consortium name="Pathogen Informatics"/>
            <person name="Doyle S."/>
        </authorList>
    </citation>
    <scope>NUCLEOTIDE SEQUENCE [LARGE SCALE GENOMIC DNA]</scope>
    <source>
        <strain evidence="2 3">NCTC7922</strain>
    </source>
</reference>
<gene>
    <name evidence="2" type="primary">gdhA_2</name>
    <name evidence="2" type="ORF">NCTC7922_02461</name>
</gene>
<dbReference type="EMBL" id="UGFC01000006">
    <property type="protein sequence ID" value="STM16043.1"/>
    <property type="molecule type" value="Genomic_DNA"/>
</dbReference>